<name>A0A4Y2KGE2_ARAVE</name>
<dbReference type="InterPro" id="IPR012337">
    <property type="entry name" value="RNaseH-like_sf"/>
</dbReference>
<evidence type="ECO:0008006" key="3">
    <source>
        <dbReference type="Google" id="ProtNLM"/>
    </source>
</evidence>
<dbReference type="InterPro" id="IPR036397">
    <property type="entry name" value="RNaseH_sf"/>
</dbReference>
<dbReference type="EMBL" id="BGPR01004580">
    <property type="protein sequence ID" value="GBN01079.1"/>
    <property type="molecule type" value="Genomic_DNA"/>
</dbReference>
<dbReference type="AlphaFoldDB" id="A0A4Y2KGE2"/>
<comment type="caution">
    <text evidence="1">The sequence shown here is derived from an EMBL/GenBank/DDBJ whole genome shotgun (WGS) entry which is preliminary data.</text>
</comment>
<sequence>MESILIRVGRLRRDCNWEGSSFLYQDFQQPNLPVMIHTANFDSEEMVSIVSDPHPPAEAIYTDGSLLEDETCCIAFCDIQNNVKIHQWTAKLSQHNSVFQAETLTIKEAINWTNSKGISTSIWSDSQSALRAISSFKSSNPLIQKTKQALLQNHQCNLSG</sequence>
<dbReference type="Proteomes" id="UP000499080">
    <property type="component" value="Unassembled WGS sequence"/>
</dbReference>
<proteinExistence type="predicted"/>
<gene>
    <name evidence="1" type="ORF">AVEN_94201_1</name>
</gene>
<protein>
    <recommendedName>
        <fullName evidence="3">RNase H type-1 domain-containing protein</fullName>
    </recommendedName>
</protein>
<keyword evidence="2" id="KW-1185">Reference proteome</keyword>
<dbReference type="Gene3D" id="3.30.420.10">
    <property type="entry name" value="Ribonuclease H-like superfamily/Ribonuclease H"/>
    <property type="match status" value="1"/>
</dbReference>
<dbReference type="OrthoDB" id="6514649at2759"/>
<dbReference type="GO" id="GO:0003676">
    <property type="term" value="F:nucleic acid binding"/>
    <property type="evidence" value="ECO:0007669"/>
    <property type="project" value="InterPro"/>
</dbReference>
<dbReference type="SUPFAM" id="SSF53098">
    <property type="entry name" value="Ribonuclease H-like"/>
    <property type="match status" value="1"/>
</dbReference>
<evidence type="ECO:0000313" key="2">
    <source>
        <dbReference type="Proteomes" id="UP000499080"/>
    </source>
</evidence>
<evidence type="ECO:0000313" key="1">
    <source>
        <dbReference type="EMBL" id="GBN01079.1"/>
    </source>
</evidence>
<accession>A0A4Y2KGE2</accession>
<organism evidence="1 2">
    <name type="scientific">Araneus ventricosus</name>
    <name type="common">Orbweaver spider</name>
    <name type="synonym">Epeira ventricosa</name>
    <dbReference type="NCBI Taxonomy" id="182803"/>
    <lineage>
        <taxon>Eukaryota</taxon>
        <taxon>Metazoa</taxon>
        <taxon>Ecdysozoa</taxon>
        <taxon>Arthropoda</taxon>
        <taxon>Chelicerata</taxon>
        <taxon>Arachnida</taxon>
        <taxon>Araneae</taxon>
        <taxon>Araneomorphae</taxon>
        <taxon>Entelegynae</taxon>
        <taxon>Araneoidea</taxon>
        <taxon>Araneidae</taxon>
        <taxon>Araneus</taxon>
    </lineage>
</organism>
<reference evidence="1 2" key="1">
    <citation type="journal article" date="2019" name="Sci. Rep.">
        <title>Orb-weaving spider Araneus ventricosus genome elucidates the spidroin gene catalogue.</title>
        <authorList>
            <person name="Kono N."/>
            <person name="Nakamura H."/>
            <person name="Ohtoshi R."/>
            <person name="Moran D.A.P."/>
            <person name="Shinohara A."/>
            <person name="Yoshida Y."/>
            <person name="Fujiwara M."/>
            <person name="Mori M."/>
            <person name="Tomita M."/>
            <person name="Arakawa K."/>
        </authorList>
    </citation>
    <scope>NUCLEOTIDE SEQUENCE [LARGE SCALE GENOMIC DNA]</scope>
</reference>